<sequence length="133" mass="14756">MSNRLQELGQRMGEGFAAFKESVEAKLSAENAMTPEQRIRNAEAELAGRRAAESSAMRKLEDCRDESEKYKRYAEEADASGDGKALRRYESALADLAAKLPQLEKDYQDAAVRREACEEIIAGLGLNAQQNEV</sequence>
<dbReference type="OrthoDB" id="9843291at2"/>
<dbReference type="STRING" id="1528.SAMN04488579_12052"/>
<protein>
    <submittedName>
        <fullName evidence="2">Uncharacterized protein</fullName>
    </submittedName>
</protein>
<reference evidence="3" key="1">
    <citation type="submission" date="2016-10" db="EMBL/GenBank/DDBJ databases">
        <authorList>
            <person name="Varghese N."/>
            <person name="Submissions S."/>
        </authorList>
    </citation>
    <scope>NUCLEOTIDE SEQUENCE [LARGE SCALE GENOMIC DNA]</scope>
    <source>
        <strain evidence="3">VPI 5359</strain>
    </source>
</reference>
<evidence type="ECO:0000256" key="1">
    <source>
        <dbReference type="SAM" id="Coils"/>
    </source>
</evidence>
<dbReference type="AlphaFoldDB" id="A0A1H3I1V6"/>
<evidence type="ECO:0000313" key="3">
    <source>
        <dbReference type="Proteomes" id="UP000199652"/>
    </source>
</evidence>
<proteinExistence type="predicted"/>
<keyword evidence="1" id="KW-0175">Coiled coil</keyword>
<dbReference type="EMBL" id="FNOU01000020">
    <property type="protein sequence ID" value="SDY21691.1"/>
    <property type="molecule type" value="Genomic_DNA"/>
</dbReference>
<name>A0A1H3I1V6_EUBBA</name>
<gene>
    <name evidence="2" type="ORF">SAMN04488579_12052</name>
</gene>
<accession>A0A1H3I1V6</accession>
<organism evidence="2 3">
    <name type="scientific">Eubacterium barkeri</name>
    <name type="common">Clostridium barkeri</name>
    <dbReference type="NCBI Taxonomy" id="1528"/>
    <lineage>
        <taxon>Bacteria</taxon>
        <taxon>Bacillati</taxon>
        <taxon>Bacillota</taxon>
        <taxon>Clostridia</taxon>
        <taxon>Eubacteriales</taxon>
        <taxon>Eubacteriaceae</taxon>
        <taxon>Eubacterium</taxon>
    </lineage>
</organism>
<feature type="coiled-coil region" evidence="1">
    <location>
        <begin position="86"/>
        <end position="113"/>
    </location>
</feature>
<dbReference type="RefSeq" id="WP_090246446.1">
    <property type="nucleotide sequence ID" value="NZ_FNOU01000020.1"/>
</dbReference>
<dbReference type="Proteomes" id="UP000199652">
    <property type="component" value="Unassembled WGS sequence"/>
</dbReference>
<keyword evidence="3" id="KW-1185">Reference proteome</keyword>
<evidence type="ECO:0000313" key="2">
    <source>
        <dbReference type="EMBL" id="SDY21691.1"/>
    </source>
</evidence>